<reference evidence="1" key="1">
    <citation type="submission" date="2020-07" db="EMBL/GenBank/DDBJ databases">
        <title>Multicomponent nature underlies the extraordinary mechanical properties of spider dragline silk.</title>
        <authorList>
            <person name="Kono N."/>
            <person name="Nakamura H."/>
            <person name="Mori M."/>
            <person name="Yoshida Y."/>
            <person name="Ohtoshi R."/>
            <person name="Malay A.D."/>
            <person name="Moran D.A.P."/>
            <person name="Tomita M."/>
            <person name="Numata K."/>
            <person name="Arakawa K."/>
        </authorList>
    </citation>
    <scope>NUCLEOTIDE SEQUENCE</scope>
</reference>
<gene>
    <name evidence="1" type="ORF">TNCT_408251</name>
</gene>
<dbReference type="Proteomes" id="UP000887116">
    <property type="component" value="Unassembled WGS sequence"/>
</dbReference>
<evidence type="ECO:0000313" key="1">
    <source>
        <dbReference type="EMBL" id="GFQ64450.1"/>
    </source>
</evidence>
<dbReference type="AlphaFoldDB" id="A0A8X6EWU6"/>
<comment type="caution">
    <text evidence="1">The sequence shown here is derived from an EMBL/GenBank/DDBJ whole genome shotgun (WGS) entry which is preliminary data.</text>
</comment>
<protein>
    <submittedName>
        <fullName evidence="1">Uncharacterized protein</fullName>
    </submittedName>
</protein>
<keyword evidence="2" id="KW-1185">Reference proteome</keyword>
<dbReference type="EMBL" id="BMAO01020014">
    <property type="protein sequence ID" value="GFQ64450.1"/>
    <property type="molecule type" value="Genomic_DNA"/>
</dbReference>
<proteinExistence type="predicted"/>
<name>A0A8X6EWU6_TRICU</name>
<evidence type="ECO:0000313" key="2">
    <source>
        <dbReference type="Proteomes" id="UP000887116"/>
    </source>
</evidence>
<sequence>MCKTFNILVKEKKWPPYVRRLCKGNDTTLSRLILGVPATCAKNKSLSVPVFSSIGFEAKKENVVEDRWVSQLIPLLPMEIVEIVIKEPPERGDYYPHIKKSALSLVPTHACGR</sequence>
<accession>A0A8X6EWU6</accession>
<organism evidence="1 2">
    <name type="scientific">Trichonephila clavata</name>
    <name type="common">Joro spider</name>
    <name type="synonym">Nephila clavata</name>
    <dbReference type="NCBI Taxonomy" id="2740835"/>
    <lineage>
        <taxon>Eukaryota</taxon>
        <taxon>Metazoa</taxon>
        <taxon>Ecdysozoa</taxon>
        <taxon>Arthropoda</taxon>
        <taxon>Chelicerata</taxon>
        <taxon>Arachnida</taxon>
        <taxon>Araneae</taxon>
        <taxon>Araneomorphae</taxon>
        <taxon>Entelegynae</taxon>
        <taxon>Araneoidea</taxon>
        <taxon>Nephilidae</taxon>
        <taxon>Trichonephila</taxon>
    </lineage>
</organism>